<reference evidence="1 2" key="1">
    <citation type="submission" date="2021-07" db="EMBL/GenBank/DDBJ databases">
        <title>Draft genome sequence of carbapenem-resistant Aeromonas spp. in Japan.</title>
        <authorList>
            <person name="Maehana S."/>
            <person name="Suzuki M."/>
            <person name="Kitasato H."/>
        </authorList>
    </citation>
    <scope>NUCLEOTIDE SEQUENCE [LARGE SCALE GENOMIC DNA]</scope>
    <source>
        <strain evidence="1 2">KAM382</strain>
    </source>
</reference>
<organism evidence="1 2">
    <name type="scientific">Aeromonas caviae</name>
    <name type="common">Aeromonas punctata</name>
    <dbReference type="NCBI Taxonomy" id="648"/>
    <lineage>
        <taxon>Bacteria</taxon>
        <taxon>Pseudomonadati</taxon>
        <taxon>Pseudomonadota</taxon>
        <taxon>Gammaproteobacteria</taxon>
        <taxon>Aeromonadales</taxon>
        <taxon>Aeromonadaceae</taxon>
        <taxon>Aeromonas</taxon>
    </lineage>
</organism>
<gene>
    <name evidence="1" type="ORF">KAM382_23510</name>
</gene>
<evidence type="ECO:0000313" key="2">
    <source>
        <dbReference type="Proteomes" id="UP000737420"/>
    </source>
</evidence>
<dbReference type="AlphaFoldDB" id="A0ABD0B8Z2"/>
<comment type="caution">
    <text evidence="1">The sequence shown here is derived from an EMBL/GenBank/DDBJ whole genome shotgun (WGS) entry which is preliminary data.</text>
</comment>
<protein>
    <submittedName>
        <fullName evidence="1">Uncharacterized protein</fullName>
    </submittedName>
</protein>
<name>A0ABD0B8Z2_AERCA</name>
<proteinExistence type="predicted"/>
<sequence length="101" mass="11358">MENIQTMIQALPIREATKARMQQSLALMASARDRARCTQMRFELQGMINALETEGVISIEDMDAIGAAFGRLWRTICQDFIVAAKQSTGRLENNTHEQKVS</sequence>
<dbReference type="Proteomes" id="UP000737420">
    <property type="component" value="Unassembled WGS sequence"/>
</dbReference>
<evidence type="ECO:0000313" key="1">
    <source>
        <dbReference type="EMBL" id="GJB92290.1"/>
    </source>
</evidence>
<dbReference type="EMBL" id="BPOP01000022">
    <property type="protein sequence ID" value="GJB92290.1"/>
    <property type="molecule type" value="Genomic_DNA"/>
</dbReference>
<accession>A0ABD0B8Z2</accession>
<dbReference type="RefSeq" id="WP_190284511.1">
    <property type="nucleotide sequence ID" value="NZ_AP024404.1"/>
</dbReference>